<keyword evidence="2" id="KW-1185">Reference proteome</keyword>
<reference evidence="1 2" key="1">
    <citation type="submission" date="2017-05" db="EMBL/GenBank/DDBJ databases">
        <title>Vagococcus spp. assemblies.</title>
        <authorList>
            <person name="Gulvik C.A."/>
        </authorList>
    </citation>
    <scope>NUCLEOTIDE SEQUENCE [LARGE SCALE GENOMIC DNA]</scope>
    <source>
        <strain evidence="1 2">NCFB 2497</strain>
    </source>
</reference>
<dbReference type="OrthoDB" id="2192164at2"/>
<dbReference type="EMBL" id="NGJX01000006">
    <property type="protein sequence ID" value="RSU01901.1"/>
    <property type="molecule type" value="Genomic_DNA"/>
</dbReference>
<dbReference type="AlphaFoldDB" id="A0A369B170"/>
<accession>A0A369B170</accession>
<evidence type="ECO:0000313" key="2">
    <source>
        <dbReference type="Proteomes" id="UP000288197"/>
    </source>
</evidence>
<dbReference type="RefSeq" id="WP_114289757.1">
    <property type="nucleotide sequence ID" value="NZ_JAYEYI010000021.1"/>
</dbReference>
<organism evidence="1 2">
    <name type="scientific">Vagococcus fluvialis</name>
    <dbReference type="NCBI Taxonomy" id="2738"/>
    <lineage>
        <taxon>Bacteria</taxon>
        <taxon>Bacillati</taxon>
        <taxon>Bacillota</taxon>
        <taxon>Bacilli</taxon>
        <taxon>Lactobacillales</taxon>
        <taxon>Enterococcaceae</taxon>
        <taxon>Vagococcus</taxon>
    </lineage>
</organism>
<name>A0A369B170_9ENTE</name>
<protein>
    <submittedName>
        <fullName evidence="1">Uncharacterized protein</fullName>
    </submittedName>
</protein>
<sequence length="207" mass="24065">MNSIELLLIISFGLSLFLMLTGITLLGCSYYYQQKSRLLVSGKRIKNKRKKRQLEAYRFYSQKLLLCGGISDYVMYNQQMTMSKEDQNALVDGYYLTADFEKELQTILEKDIDETKSIQNIQSLGSLMASYSSKKANHLTQQKGQQKFNKYYQTIKELGINATTQSQEMVTNKEILDNYLVDVKKVEGIQKDIFKFYKVDETELEKN</sequence>
<comment type="caution">
    <text evidence="1">The sequence shown here is derived from an EMBL/GenBank/DDBJ whole genome shotgun (WGS) entry which is preliminary data.</text>
</comment>
<dbReference type="Proteomes" id="UP000288197">
    <property type="component" value="Unassembled WGS sequence"/>
</dbReference>
<proteinExistence type="predicted"/>
<dbReference type="GeneID" id="63146581"/>
<gene>
    <name evidence="1" type="ORF">CBF32_07910</name>
</gene>
<evidence type="ECO:0000313" key="1">
    <source>
        <dbReference type="EMBL" id="RSU01901.1"/>
    </source>
</evidence>